<dbReference type="AlphaFoldDB" id="A0A2V4NV20"/>
<dbReference type="OrthoDB" id="583431at2"/>
<protein>
    <submittedName>
        <fullName evidence="1">Uncharacterized protein</fullName>
    </submittedName>
</protein>
<organism evidence="1 2">
    <name type="scientific">Streptomyces tateyamensis</name>
    <dbReference type="NCBI Taxonomy" id="565073"/>
    <lineage>
        <taxon>Bacteria</taxon>
        <taxon>Bacillati</taxon>
        <taxon>Actinomycetota</taxon>
        <taxon>Actinomycetes</taxon>
        <taxon>Kitasatosporales</taxon>
        <taxon>Streptomycetaceae</taxon>
        <taxon>Streptomyces</taxon>
    </lineage>
</organism>
<evidence type="ECO:0000313" key="1">
    <source>
        <dbReference type="EMBL" id="PYC69535.1"/>
    </source>
</evidence>
<evidence type="ECO:0000313" key="2">
    <source>
        <dbReference type="Proteomes" id="UP000248039"/>
    </source>
</evidence>
<name>A0A2V4NV20_9ACTN</name>
<dbReference type="RefSeq" id="WP_110672728.1">
    <property type="nucleotide sequence ID" value="NZ_PYBW01000128.1"/>
</dbReference>
<proteinExistence type="predicted"/>
<keyword evidence="2" id="KW-1185">Reference proteome</keyword>
<comment type="caution">
    <text evidence="1">The sequence shown here is derived from an EMBL/GenBank/DDBJ whole genome shotgun (WGS) entry which is preliminary data.</text>
</comment>
<dbReference type="Proteomes" id="UP000248039">
    <property type="component" value="Unassembled WGS sequence"/>
</dbReference>
<sequence length="223" mass="23884">MTAPAPTVDQVLARMRELAPAFAPGDGVGVFHRMYLTVTELVAARLADGFFADPPALALLDGLFAGRYLAAVDAAAAGQQLAACWRPLFELRTRAGVHPLQFALAGMNAHIEHDLPLAVVDAARGLGRDPESFRTDFHRVNDLLAQVEAQVRQELLPDPEQAAEPLLHVLGVWSIDRARDAAWASVLALRGLRAVPPAYQAFEAALDGSVGMVSRALLTPVDL</sequence>
<accession>A0A2V4NV20</accession>
<reference evidence="1 2" key="1">
    <citation type="submission" date="2018-03" db="EMBL/GenBank/DDBJ databases">
        <title>Bioinformatic expansion and discovery of thiopeptide antibiotics.</title>
        <authorList>
            <person name="Schwalen C.J."/>
            <person name="Hudson G.A."/>
            <person name="Mitchell D.A."/>
        </authorList>
    </citation>
    <scope>NUCLEOTIDE SEQUENCE [LARGE SCALE GENOMIC DNA]</scope>
    <source>
        <strain evidence="1 2">ATCC 21389</strain>
    </source>
</reference>
<dbReference type="InterPro" id="IPR046037">
    <property type="entry name" value="DUF5995"/>
</dbReference>
<dbReference type="Pfam" id="PF19458">
    <property type="entry name" value="DUF5995"/>
    <property type="match status" value="1"/>
</dbReference>
<gene>
    <name evidence="1" type="ORF">C7C46_28050</name>
</gene>
<dbReference type="EMBL" id="PYBW01000128">
    <property type="protein sequence ID" value="PYC69535.1"/>
    <property type="molecule type" value="Genomic_DNA"/>
</dbReference>